<feature type="region of interest" description="Disordered" evidence="5">
    <location>
        <begin position="194"/>
        <end position="216"/>
    </location>
</feature>
<dbReference type="PANTHER" id="PTHR12400:SF21">
    <property type="entry name" value="KINASE"/>
    <property type="match status" value="1"/>
</dbReference>
<sequence>MANGQSKLQPTRTFELLKVGACLRHTSFSYPHRTSKMRALEIRVFCFLFLRSLVGHCSFLQGREAHGHSPRHHHNCLLSKIHYTKLLSPRSTFSQDPFLYTFSGYQLSKLIWISINRGDKYYLAFQVDSQTVTHCVEYIVHFEFALWTPQLDKPTLFSLNCSNTMHPTSTTQKNPLSSTTFQFDTQLIQIENKENSVSMSPKNQDRSSFSEDTQLSTQSKTQCKIGKKPDLSCLREADVVGGHDGEIALASVKVKASPLTDGEFFLKPVLKEKERKFYEEFLQETQHGDEHFARMVQDWIPTYYRTETINNMEYLVMQNLCSGFSKPCILDLKMGVQTYDDDASEKKKAYEISKYPDQATQGFRITGFKQVVPKEVFEQKFGEDVQNAVLKEKEVIVKTKKWKNGSYNSRKVRKVLKRFFNPYSDCSKDMWPLFEPKMKQFLHVMQNQRSFRFIASSLLFIYEGDPESEAKTALSVIDFAHVHRIEDQRTIDHGYVKGIQTILKYMNEEVEEEENS</sequence>
<dbReference type="PANTHER" id="PTHR12400">
    <property type="entry name" value="INOSITOL POLYPHOSPHATE KINASE"/>
    <property type="match status" value="1"/>
</dbReference>
<dbReference type="GO" id="GO:0032958">
    <property type="term" value="P:inositol phosphate biosynthetic process"/>
    <property type="evidence" value="ECO:0007669"/>
    <property type="project" value="InterPro"/>
</dbReference>
<protein>
    <recommendedName>
        <fullName evidence="4">Kinase</fullName>
        <ecNumber evidence="4">2.7.-.-</ecNumber>
    </recommendedName>
</protein>
<dbReference type="Pfam" id="PF03770">
    <property type="entry name" value="IPK"/>
    <property type="match status" value="1"/>
</dbReference>
<dbReference type="InterPro" id="IPR038286">
    <property type="entry name" value="IPK_sf"/>
</dbReference>
<dbReference type="GO" id="GO:0016301">
    <property type="term" value="F:kinase activity"/>
    <property type="evidence" value="ECO:0007669"/>
    <property type="project" value="UniProtKB-KW"/>
</dbReference>
<dbReference type="EMBL" id="HBGD01008220">
    <property type="protein sequence ID" value="CAD9083517.1"/>
    <property type="molecule type" value="Transcribed_RNA"/>
</dbReference>
<proteinExistence type="inferred from homology"/>
<dbReference type="GO" id="GO:0005737">
    <property type="term" value="C:cytoplasm"/>
    <property type="evidence" value="ECO:0007669"/>
    <property type="project" value="TreeGrafter"/>
</dbReference>
<evidence type="ECO:0000313" key="6">
    <source>
        <dbReference type="EMBL" id="CAD9083517.1"/>
    </source>
</evidence>
<dbReference type="Gene3D" id="3.30.470.160">
    <property type="entry name" value="Inositol polyphosphate kinase"/>
    <property type="match status" value="1"/>
</dbReference>
<organism evidence="6">
    <name type="scientific">Percolomonas cosmopolitus</name>
    <dbReference type="NCBI Taxonomy" id="63605"/>
    <lineage>
        <taxon>Eukaryota</taxon>
        <taxon>Discoba</taxon>
        <taxon>Heterolobosea</taxon>
        <taxon>Tetramitia</taxon>
        <taxon>Eutetramitia</taxon>
        <taxon>Percolomonadidae</taxon>
        <taxon>Percolomonas</taxon>
    </lineage>
</organism>
<evidence type="ECO:0000256" key="5">
    <source>
        <dbReference type="SAM" id="MobiDB-lite"/>
    </source>
</evidence>
<gene>
    <name evidence="6" type="ORF">PCOS0759_LOCUS6771</name>
</gene>
<comment type="similarity">
    <text evidence="1 4">Belongs to the inositol phosphokinase (IPK) family.</text>
</comment>
<dbReference type="InterPro" id="IPR005522">
    <property type="entry name" value="IPK"/>
</dbReference>
<evidence type="ECO:0000256" key="1">
    <source>
        <dbReference type="ARBA" id="ARBA00007374"/>
    </source>
</evidence>
<dbReference type="SUPFAM" id="SSF56104">
    <property type="entry name" value="SAICAR synthase-like"/>
    <property type="match status" value="1"/>
</dbReference>
<keyword evidence="3 4" id="KW-0418">Kinase</keyword>
<name>A0A7S1KSB0_9EUKA</name>
<evidence type="ECO:0000256" key="2">
    <source>
        <dbReference type="ARBA" id="ARBA00022679"/>
    </source>
</evidence>
<evidence type="ECO:0000256" key="4">
    <source>
        <dbReference type="RuleBase" id="RU363090"/>
    </source>
</evidence>
<reference evidence="6" key="1">
    <citation type="submission" date="2021-01" db="EMBL/GenBank/DDBJ databases">
        <authorList>
            <person name="Corre E."/>
            <person name="Pelletier E."/>
            <person name="Niang G."/>
            <person name="Scheremetjew M."/>
            <person name="Finn R."/>
            <person name="Kale V."/>
            <person name="Holt S."/>
            <person name="Cochrane G."/>
            <person name="Meng A."/>
            <person name="Brown T."/>
            <person name="Cohen L."/>
        </authorList>
    </citation>
    <scope>NUCLEOTIDE SEQUENCE</scope>
    <source>
        <strain evidence="6">WS</strain>
    </source>
</reference>
<evidence type="ECO:0000256" key="3">
    <source>
        <dbReference type="ARBA" id="ARBA00022777"/>
    </source>
</evidence>
<dbReference type="AlphaFoldDB" id="A0A7S1KSB0"/>
<dbReference type="GO" id="GO:0005634">
    <property type="term" value="C:nucleus"/>
    <property type="evidence" value="ECO:0007669"/>
    <property type="project" value="TreeGrafter"/>
</dbReference>
<keyword evidence="2 4" id="KW-0808">Transferase</keyword>
<dbReference type="EC" id="2.7.-.-" evidence="4"/>
<accession>A0A7S1KSB0</accession>